<sequence length="165" mass="18670">MKRMFHRLAFLCAASFFCFGSCSKEDKTPPITPPPIDKTKIVGTWSITKGVFNYYDGNEKLLRRAGIEKNGLHGDLWDRSTLDVKDSTFTQMGIVAQDHLPHAGKWLLIDDGRKIRTIDNGNSRWTVEWDIVSYTGSILTICHRQPINDGSTEKIAEALLELTKE</sequence>
<accession>A0A1T4KNX6</accession>
<name>A0A1T4KNX6_9BACT</name>
<dbReference type="STRING" id="634771.SAMN04488128_101230"/>
<dbReference type="OrthoDB" id="83888at563835"/>
<evidence type="ECO:0000313" key="3">
    <source>
        <dbReference type="Proteomes" id="UP000190367"/>
    </source>
</evidence>
<protein>
    <recommendedName>
        <fullName evidence="4">Lipocalin-like domain-containing protein</fullName>
    </recommendedName>
</protein>
<evidence type="ECO:0008006" key="4">
    <source>
        <dbReference type="Google" id="ProtNLM"/>
    </source>
</evidence>
<gene>
    <name evidence="2" type="ORF">SAMN04488128_101230</name>
</gene>
<proteinExistence type="predicted"/>
<keyword evidence="3" id="KW-1185">Reference proteome</keyword>
<keyword evidence="1" id="KW-0732">Signal</keyword>
<dbReference type="RefSeq" id="WP_143312726.1">
    <property type="nucleotide sequence ID" value="NZ_FUWZ01000001.1"/>
</dbReference>
<evidence type="ECO:0000313" key="2">
    <source>
        <dbReference type="EMBL" id="SJZ44120.1"/>
    </source>
</evidence>
<feature type="signal peptide" evidence="1">
    <location>
        <begin position="1"/>
        <end position="23"/>
    </location>
</feature>
<dbReference type="Proteomes" id="UP000190367">
    <property type="component" value="Unassembled WGS sequence"/>
</dbReference>
<organism evidence="2 3">
    <name type="scientific">Chitinophaga eiseniae</name>
    <dbReference type="NCBI Taxonomy" id="634771"/>
    <lineage>
        <taxon>Bacteria</taxon>
        <taxon>Pseudomonadati</taxon>
        <taxon>Bacteroidota</taxon>
        <taxon>Chitinophagia</taxon>
        <taxon>Chitinophagales</taxon>
        <taxon>Chitinophagaceae</taxon>
        <taxon>Chitinophaga</taxon>
    </lineage>
</organism>
<dbReference type="EMBL" id="FUWZ01000001">
    <property type="protein sequence ID" value="SJZ44120.1"/>
    <property type="molecule type" value="Genomic_DNA"/>
</dbReference>
<reference evidence="3" key="1">
    <citation type="submission" date="2017-02" db="EMBL/GenBank/DDBJ databases">
        <authorList>
            <person name="Varghese N."/>
            <person name="Submissions S."/>
        </authorList>
    </citation>
    <scope>NUCLEOTIDE SEQUENCE [LARGE SCALE GENOMIC DNA]</scope>
    <source>
        <strain evidence="3">DSM 22224</strain>
    </source>
</reference>
<dbReference type="AlphaFoldDB" id="A0A1T4KNX6"/>
<evidence type="ECO:0000256" key="1">
    <source>
        <dbReference type="SAM" id="SignalP"/>
    </source>
</evidence>
<feature type="chain" id="PRO_5012052257" description="Lipocalin-like domain-containing protein" evidence="1">
    <location>
        <begin position="24"/>
        <end position="165"/>
    </location>
</feature>